<feature type="chain" id="PRO_5008897523" evidence="1">
    <location>
        <begin position="24"/>
        <end position="102"/>
    </location>
</feature>
<organism evidence="2 3">
    <name type="scientific">Ramazzottius varieornatus</name>
    <name type="common">Water bear</name>
    <name type="synonym">Tardigrade</name>
    <dbReference type="NCBI Taxonomy" id="947166"/>
    <lineage>
        <taxon>Eukaryota</taxon>
        <taxon>Metazoa</taxon>
        <taxon>Ecdysozoa</taxon>
        <taxon>Tardigrada</taxon>
        <taxon>Eutardigrada</taxon>
        <taxon>Parachela</taxon>
        <taxon>Hypsibioidea</taxon>
        <taxon>Ramazzottiidae</taxon>
        <taxon>Ramazzottius</taxon>
    </lineage>
</organism>
<protein>
    <submittedName>
        <fullName evidence="2">Uncharacterized protein</fullName>
    </submittedName>
</protein>
<name>A0A1D1UR66_RAMVA</name>
<evidence type="ECO:0000256" key="1">
    <source>
        <dbReference type="SAM" id="SignalP"/>
    </source>
</evidence>
<reference evidence="2 3" key="1">
    <citation type="journal article" date="2016" name="Nat. Commun.">
        <title>Extremotolerant tardigrade genome and improved radiotolerance of human cultured cells by tardigrade-unique protein.</title>
        <authorList>
            <person name="Hashimoto T."/>
            <person name="Horikawa D.D."/>
            <person name="Saito Y."/>
            <person name="Kuwahara H."/>
            <person name="Kozuka-Hata H."/>
            <person name="Shin-I T."/>
            <person name="Minakuchi Y."/>
            <person name="Ohishi K."/>
            <person name="Motoyama A."/>
            <person name="Aizu T."/>
            <person name="Enomoto A."/>
            <person name="Kondo K."/>
            <person name="Tanaka S."/>
            <person name="Hara Y."/>
            <person name="Koshikawa S."/>
            <person name="Sagara H."/>
            <person name="Miura T."/>
            <person name="Yokobori S."/>
            <person name="Miyagawa K."/>
            <person name="Suzuki Y."/>
            <person name="Kubo T."/>
            <person name="Oyama M."/>
            <person name="Kohara Y."/>
            <person name="Fujiyama A."/>
            <person name="Arakawa K."/>
            <person name="Katayama T."/>
            <person name="Toyoda A."/>
            <person name="Kunieda T."/>
        </authorList>
    </citation>
    <scope>NUCLEOTIDE SEQUENCE [LARGE SCALE GENOMIC DNA]</scope>
    <source>
        <strain evidence="2 3">YOKOZUNA-1</strain>
    </source>
</reference>
<accession>A0A1D1UR66</accession>
<proteinExistence type="predicted"/>
<dbReference type="AlphaFoldDB" id="A0A1D1UR66"/>
<evidence type="ECO:0000313" key="2">
    <source>
        <dbReference type="EMBL" id="GAU90172.1"/>
    </source>
</evidence>
<keyword evidence="1" id="KW-0732">Signal</keyword>
<keyword evidence="3" id="KW-1185">Reference proteome</keyword>
<dbReference type="OrthoDB" id="10510164at2759"/>
<comment type="caution">
    <text evidence="2">The sequence shown here is derived from an EMBL/GenBank/DDBJ whole genome shotgun (WGS) entry which is preliminary data.</text>
</comment>
<dbReference type="Proteomes" id="UP000186922">
    <property type="component" value="Unassembled WGS sequence"/>
</dbReference>
<evidence type="ECO:0000313" key="3">
    <source>
        <dbReference type="Proteomes" id="UP000186922"/>
    </source>
</evidence>
<feature type="signal peptide" evidence="1">
    <location>
        <begin position="1"/>
        <end position="23"/>
    </location>
</feature>
<sequence>MNAFLCLAALTAVFATFLPSADSQGAAVPFGAGAPVAAAAVVPAGVPVTNLAPVTPSPAALDPFDVTKNFNDQILTKTSPLPLKERLPAWFKLLRDRPADDQ</sequence>
<dbReference type="EMBL" id="BDGG01000001">
    <property type="protein sequence ID" value="GAU90172.1"/>
    <property type="molecule type" value="Genomic_DNA"/>
</dbReference>
<gene>
    <name evidence="2" type="primary">RvY_02629-1</name>
    <name evidence="2" type="synonym">RvY_02629.1</name>
    <name evidence="2" type="ORF">RvY_02629</name>
</gene>